<gene>
    <name evidence="1" type="ORF">AGERDE_LOCUS4363</name>
</gene>
<evidence type="ECO:0000313" key="2">
    <source>
        <dbReference type="Proteomes" id="UP000789831"/>
    </source>
</evidence>
<name>A0A9N8ZQF4_9GLOM</name>
<dbReference type="OrthoDB" id="2359582at2759"/>
<proteinExistence type="predicted"/>
<dbReference type="EMBL" id="CAJVPL010000496">
    <property type="protein sequence ID" value="CAG8503419.1"/>
    <property type="molecule type" value="Genomic_DNA"/>
</dbReference>
<reference evidence="1" key="1">
    <citation type="submission" date="2021-06" db="EMBL/GenBank/DDBJ databases">
        <authorList>
            <person name="Kallberg Y."/>
            <person name="Tangrot J."/>
            <person name="Rosling A."/>
        </authorList>
    </citation>
    <scope>NUCLEOTIDE SEQUENCE</scope>
    <source>
        <strain evidence="1">MT106</strain>
    </source>
</reference>
<organism evidence="1 2">
    <name type="scientific">Ambispora gerdemannii</name>
    <dbReference type="NCBI Taxonomy" id="144530"/>
    <lineage>
        <taxon>Eukaryota</taxon>
        <taxon>Fungi</taxon>
        <taxon>Fungi incertae sedis</taxon>
        <taxon>Mucoromycota</taxon>
        <taxon>Glomeromycotina</taxon>
        <taxon>Glomeromycetes</taxon>
        <taxon>Archaeosporales</taxon>
        <taxon>Ambisporaceae</taxon>
        <taxon>Ambispora</taxon>
    </lineage>
</organism>
<protein>
    <submittedName>
        <fullName evidence="1">11492_t:CDS:1</fullName>
    </submittedName>
</protein>
<sequence>MENFNEMTSATRSSRTIDDILKINLHSVHVNPIAKVYDSSDYGQMALIVRYELLELSWGFYNVQQEIVIPFKQIQKFRIADGKVYVQLLDGFINLIKVVDADIIGSLFQSKEKMKNPISLDFLKNAASLVFTPSDDVKSESVMVFGQIIKKFRFDKPSSTTKSENLCPTSTNRELGEKEPQMLEIDCVFVFRRFILTIPTHFTLEQLLVTIEHRVQTVLNRDRVFFVNKNHERINLEDDQDWQLAKLEVKTEKMKLELLLV</sequence>
<comment type="caution">
    <text evidence="1">The sequence shown here is derived from an EMBL/GenBank/DDBJ whole genome shotgun (WGS) entry which is preliminary data.</text>
</comment>
<keyword evidence="2" id="KW-1185">Reference proteome</keyword>
<dbReference type="Proteomes" id="UP000789831">
    <property type="component" value="Unassembled WGS sequence"/>
</dbReference>
<accession>A0A9N8ZQF4</accession>
<evidence type="ECO:0000313" key="1">
    <source>
        <dbReference type="EMBL" id="CAG8503419.1"/>
    </source>
</evidence>
<dbReference type="AlphaFoldDB" id="A0A9N8ZQF4"/>